<dbReference type="InterPro" id="IPR002545">
    <property type="entry name" value="CheW-lke_dom"/>
</dbReference>
<dbReference type="EMBL" id="UOEH01000428">
    <property type="protein sequence ID" value="VAW04202.1"/>
    <property type="molecule type" value="Genomic_DNA"/>
</dbReference>
<dbReference type="PANTHER" id="PTHR22617:SF23">
    <property type="entry name" value="CHEMOTAXIS PROTEIN CHEW"/>
    <property type="match status" value="1"/>
</dbReference>
<dbReference type="PROSITE" id="PS50851">
    <property type="entry name" value="CHEW"/>
    <property type="match status" value="1"/>
</dbReference>
<dbReference type="AlphaFoldDB" id="A0A3B0SPJ5"/>
<dbReference type="Gene3D" id="2.40.50.180">
    <property type="entry name" value="CheA-289, Domain 4"/>
    <property type="match status" value="1"/>
</dbReference>
<feature type="domain" description="CheW-like" evidence="1">
    <location>
        <begin position="14"/>
        <end position="154"/>
    </location>
</feature>
<protein>
    <submittedName>
        <fullName evidence="2">Positive regulator of CheA protein activity (CheW)</fullName>
    </submittedName>
</protein>
<dbReference type="GO" id="GO:0007165">
    <property type="term" value="P:signal transduction"/>
    <property type="evidence" value="ECO:0007669"/>
    <property type="project" value="InterPro"/>
</dbReference>
<dbReference type="Pfam" id="PF01584">
    <property type="entry name" value="CheW"/>
    <property type="match status" value="1"/>
</dbReference>
<dbReference type="SUPFAM" id="SSF50341">
    <property type="entry name" value="CheW-like"/>
    <property type="match status" value="1"/>
</dbReference>
<reference evidence="2" key="1">
    <citation type="submission" date="2018-06" db="EMBL/GenBank/DDBJ databases">
        <authorList>
            <person name="Zhirakovskaya E."/>
        </authorList>
    </citation>
    <scope>NUCLEOTIDE SEQUENCE</scope>
</reference>
<sequence>MSEIEIKTKSNDDAMELVAFCVGDQEYCVNIMSVREIRGWTKETSLPLTPVYVRGVINLRGSVVPVIDLASRLGLEQTEPSARHVIIIMQIGEQAVGLVVDAVSDILTILKEKIQPTPDVSSEAARGFVEGVLAMEERMINLLDLGTVLPRDTIEGIAA</sequence>
<dbReference type="PANTHER" id="PTHR22617">
    <property type="entry name" value="CHEMOTAXIS SENSOR HISTIDINE KINASE-RELATED"/>
    <property type="match status" value="1"/>
</dbReference>
<evidence type="ECO:0000259" key="1">
    <source>
        <dbReference type="PROSITE" id="PS50851"/>
    </source>
</evidence>
<organism evidence="2">
    <name type="scientific">hydrothermal vent metagenome</name>
    <dbReference type="NCBI Taxonomy" id="652676"/>
    <lineage>
        <taxon>unclassified sequences</taxon>
        <taxon>metagenomes</taxon>
        <taxon>ecological metagenomes</taxon>
    </lineage>
</organism>
<dbReference type="InterPro" id="IPR039315">
    <property type="entry name" value="CheW"/>
</dbReference>
<dbReference type="GO" id="GO:0006935">
    <property type="term" value="P:chemotaxis"/>
    <property type="evidence" value="ECO:0007669"/>
    <property type="project" value="InterPro"/>
</dbReference>
<dbReference type="GO" id="GO:0005829">
    <property type="term" value="C:cytosol"/>
    <property type="evidence" value="ECO:0007669"/>
    <property type="project" value="TreeGrafter"/>
</dbReference>
<accession>A0A3B0SPJ5</accession>
<dbReference type="SMART" id="SM00260">
    <property type="entry name" value="CheW"/>
    <property type="match status" value="1"/>
</dbReference>
<dbReference type="Gene3D" id="2.30.30.40">
    <property type="entry name" value="SH3 Domains"/>
    <property type="match status" value="1"/>
</dbReference>
<evidence type="ECO:0000313" key="2">
    <source>
        <dbReference type="EMBL" id="VAW04202.1"/>
    </source>
</evidence>
<dbReference type="InterPro" id="IPR036061">
    <property type="entry name" value="CheW-like_dom_sf"/>
</dbReference>
<gene>
    <name evidence="2" type="ORF">MNBD_ALPHA05-2075</name>
</gene>
<name>A0A3B0SPJ5_9ZZZZ</name>
<proteinExistence type="predicted"/>
<dbReference type="CDD" id="cd00732">
    <property type="entry name" value="CheW"/>
    <property type="match status" value="1"/>
</dbReference>